<dbReference type="InterPro" id="IPR016186">
    <property type="entry name" value="C-type_lectin-like/link_sf"/>
</dbReference>
<dbReference type="PANTHER" id="PTHR43313:SF50">
    <property type="entry name" value="GH26015P"/>
    <property type="match status" value="1"/>
</dbReference>
<dbReference type="PRINTS" id="PR00081">
    <property type="entry name" value="GDHRDH"/>
</dbReference>
<dbReference type="Gene3D" id="3.10.100.10">
    <property type="entry name" value="Mannose-Binding Protein A, subunit A"/>
    <property type="match status" value="1"/>
</dbReference>
<dbReference type="InterPro" id="IPR036291">
    <property type="entry name" value="NAD(P)-bd_dom_sf"/>
</dbReference>
<dbReference type="GO" id="GO:0016491">
    <property type="term" value="F:oxidoreductase activity"/>
    <property type="evidence" value="ECO:0007669"/>
    <property type="project" value="TreeGrafter"/>
</dbReference>
<dbReference type="STRING" id="307972.A0A2G8KRC2"/>
<dbReference type="InterPro" id="IPR016187">
    <property type="entry name" value="CTDL_fold"/>
</dbReference>
<dbReference type="AlphaFoldDB" id="A0A2G8KRC2"/>
<evidence type="ECO:0000259" key="3">
    <source>
        <dbReference type="PROSITE" id="PS50041"/>
    </source>
</evidence>
<dbReference type="EMBL" id="MRZV01000417">
    <property type="protein sequence ID" value="PIK50528.1"/>
    <property type="molecule type" value="Genomic_DNA"/>
</dbReference>
<accession>A0A2G8KRC2</accession>
<organism evidence="4 5">
    <name type="scientific">Stichopus japonicus</name>
    <name type="common">Sea cucumber</name>
    <dbReference type="NCBI Taxonomy" id="307972"/>
    <lineage>
        <taxon>Eukaryota</taxon>
        <taxon>Metazoa</taxon>
        <taxon>Echinodermata</taxon>
        <taxon>Eleutherozoa</taxon>
        <taxon>Echinozoa</taxon>
        <taxon>Holothuroidea</taxon>
        <taxon>Aspidochirotacea</taxon>
        <taxon>Aspidochirotida</taxon>
        <taxon>Stichopodidae</taxon>
        <taxon>Apostichopus</taxon>
    </lineage>
</organism>
<dbReference type="PROSITE" id="PS50041">
    <property type="entry name" value="C_TYPE_LECTIN_2"/>
    <property type="match status" value="1"/>
</dbReference>
<dbReference type="SMART" id="SM00034">
    <property type="entry name" value="CLECT"/>
    <property type="match status" value="1"/>
</dbReference>
<keyword evidence="5" id="KW-1185">Reference proteome</keyword>
<dbReference type="Pfam" id="PF00106">
    <property type="entry name" value="adh_short"/>
    <property type="match status" value="1"/>
</dbReference>
<sequence>MLCNVVLPLLACFVAVKIFEHYWRKRLISSDSLADRYVFITGCDTGFGNRLVRRLDKTTKLRLFAGCLTDKGRADLDKCTSERVQVLPLNVTDHESIETCFKEVTARLPSNKGLWGLVNNAGIIGFSGPLDWVDAKYFERVIRVNLLGVIDVTMTFLPLVYTGKGRIVNIASSYGRFPFPVAGYTESKFGVEAFSDSLRFHLRSIRSPCGVSILEPGFFRTNLNDPLKLITEINEIFQNMRPEMKEFYKTVDEDYINRLVKDNNDFMDIVSTPNIDLVVDAYEHALTAKWPKKRQLTLHNIGRSSHALATRELSDRMSPTQQILAVASIFLVFMVASGNANGVFERPFKHFVCTDHEQTTFNIDDTGMWINWRGSYYILATDLLTWSDAKAKCESLHEGVHLVFIEDAQEDEFIYDLITNSSAEISYYWIGLSNNNADGVWQWYDQPLVYSNWKEHQILTEAGYCAALKTTMHSSSWYTGQCDAYNAKFVCELEE</sequence>
<dbReference type="Proteomes" id="UP000230750">
    <property type="component" value="Unassembled WGS sequence"/>
</dbReference>
<gene>
    <name evidence="4" type="ORF">BSL78_12592</name>
</gene>
<feature type="domain" description="C-type lectin" evidence="3">
    <location>
        <begin position="372"/>
        <end position="483"/>
    </location>
</feature>
<evidence type="ECO:0000256" key="1">
    <source>
        <dbReference type="RuleBase" id="RU000363"/>
    </source>
</evidence>
<dbReference type="PANTHER" id="PTHR43313">
    <property type="entry name" value="SHORT-CHAIN DEHYDROGENASE/REDUCTASE FAMILY 9C"/>
    <property type="match status" value="1"/>
</dbReference>
<protein>
    <submittedName>
        <fullName evidence="4">Putative retinol dehydrogenase 7</fullName>
    </submittedName>
</protein>
<feature type="signal peptide" evidence="2">
    <location>
        <begin position="1"/>
        <end position="18"/>
    </location>
</feature>
<comment type="caution">
    <text evidence="4">The sequence shown here is derived from an EMBL/GenBank/DDBJ whole genome shotgun (WGS) entry which is preliminary data.</text>
</comment>
<evidence type="ECO:0000256" key="2">
    <source>
        <dbReference type="SAM" id="SignalP"/>
    </source>
</evidence>
<keyword evidence="2" id="KW-0732">Signal</keyword>
<name>A0A2G8KRC2_STIJA</name>
<dbReference type="Pfam" id="PF00059">
    <property type="entry name" value="Lectin_C"/>
    <property type="match status" value="1"/>
</dbReference>
<dbReference type="OrthoDB" id="5296at2759"/>
<dbReference type="PRINTS" id="PR00080">
    <property type="entry name" value="SDRFAMILY"/>
</dbReference>
<dbReference type="InterPro" id="IPR002347">
    <property type="entry name" value="SDR_fam"/>
</dbReference>
<evidence type="ECO:0000313" key="4">
    <source>
        <dbReference type="EMBL" id="PIK50528.1"/>
    </source>
</evidence>
<dbReference type="CDD" id="cd00037">
    <property type="entry name" value="CLECT"/>
    <property type="match status" value="1"/>
</dbReference>
<proteinExistence type="inferred from homology"/>
<dbReference type="SUPFAM" id="SSF56436">
    <property type="entry name" value="C-type lectin-like"/>
    <property type="match status" value="1"/>
</dbReference>
<comment type="similarity">
    <text evidence="1">Belongs to the short-chain dehydrogenases/reductases (SDR) family.</text>
</comment>
<dbReference type="Gene3D" id="3.40.50.720">
    <property type="entry name" value="NAD(P)-binding Rossmann-like Domain"/>
    <property type="match status" value="1"/>
</dbReference>
<reference evidence="4 5" key="1">
    <citation type="journal article" date="2017" name="PLoS Biol.">
        <title>The sea cucumber genome provides insights into morphological evolution and visceral regeneration.</title>
        <authorList>
            <person name="Zhang X."/>
            <person name="Sun L."/>
            <person name="Yuan J."/>
            <person name="Sun Y."/>
            <person name="Gao Y."/>
            <person name="Zhang L."/>
            <person name="Li S."/>
            <person name="Dai H."/>
            <person name="Hamel J.F."/>
            <person name="Liu C."/>
            <person name="Yu Y."/>
            <person name="Liu S."/>
            <person name="Lin W."/>
            <person name="Guo K."/>
            <person name="Jin S."/>
            <person name="Xu P."/>
            <person name="Storey K.B."/>
            <person name="Huan P."/>
            <person name="Zhang T."/>
            <person name="Zhou Y."/>
            <person name="Zhang J."/>
            <person name="Lin C."/>
            <person name="Li X."/>
            <person name="Xing L."/>
            <person name="Huo D."/>
            <person name="Sun M."/>
            <person name="Wang L."/>
            <person name="Mercier A."/>
            <person name="Li F."/>
            <person name="Yang H."/>
            <person name="Xiang J."/>
        </authorList>
    </citation>
    <scope>NUCLEOTIDE SEQUENCE [LARGE SCALE GENOMIC DNA]</scope>
    <source>
        <strain evidence="4">Shaxun</strain>
        <tissue evidence="4">Muscle</tissue>
    </source>
</reference>
<dbReference type="GO" id="GO:0008202">
    <property type="term" value="P:steroid metabolic process"/>
    <property type="evidence" value="ECO:0007669"/>
    <property type="project" value="TreeGrafter"/>
</dbReference>
<feature type="chain" id="PRO_5013836093" evidence="2">
    <location>
        <begin position="19"/>
        <end position="495"/>
    </location>
</feature>
<dbReference type="InterPro" id="IPR001304">
    <property type="entry name" value="C-type_lectin-like"/>
</dbReference>
<dbReference type="SUPFAM" id="SSF51735">
    <property type="entry name" value="NAD(P)-binding Rossmann-fold domains"/>
    <property type="match status" value="1"/>
</dbReference>
<evidence type="ECO:0000313" key="5">
    <source>
        <dbReference type="Proteomes" id="UP000230750"/>
    </source>
</evidence>